<proteinExistence type="predicted"/>
<dbReference type="EMBL" id="CP127162">
    <property type="protein sequence ID" value="WIV18559.1"/>
    <property type="molecule type" value="Genomic_DNA"/>
</dbReference>
<dbReference type="RefSeq" id="WP_285744028.1">
    <property type="nucleotide sequence ID" value="NZ_CP127162.1"/>
</dbReference>
<dbReference type="Proteomes" id="UP001236415">
    <property type="component" value="Chromosome"/>
</dbReference>
<organism evidence="3 4">
    <name type="scientific">Paenibacillus polygoni</name>
    <dbReference type="NCBI Taxonomy" id="3050112"/>
    <lineage>
        <taxon>Bacteria</taxon>
        <taxon>Bacillati</taxon>
        <taxon>Bacillota</taxon>
        <taxon>Bacilli</taxon>
        <taxon>Bacillales</taxon>
        <taxon>Paenibacillaceae</taxon>
        <taxon>Paenibacillus</taxon>
    </lineage>
</organism>
<feature type="compositionally biased region" description="Basic residues" evidence="1">
    <location>
        <begin position="1"/>
        <end position="15"/>
    </location>
</feature>
<dbReference type="NCBIfam" id="NF040628">
    <property type="entry name" value="GT-D_rel"/>
    <property type="match status" value="1"/>
</dbReference>
<evidence type="ECO:0000313" key="4">
    <source>
        <dbReference type="Proteomes" id="UP001236415"/>
    </source>
</evidence>
<sequence length="348" mass="38798">MTRKQVSKPKKRIRSKNTLFKSRVKERGKSNFRASRSTSAGPKRRRKNTRQPADKQLSKNRKQAVKAESKNQPTQAALHSYYREAVYSGGEALVEKWMPDGMLLPDVTCEDIIQAGLLYYRSQMLQLAGVSEIRDLLWTAIVEKRPLSLVRLGDGELLSLAYDTVMSPAEVDEVGAFLPYAGVPIPDASVQRSLIDAIKEADYIGVPVSRKPAFQMLMFRICKHYQLPIREMKLTTSTINFSLYHTGYLIPLLYGRRILLIGNKAVSTAQVLRKKGINVIGTIYPVSNFSDIEKVLASCGEYEYDIALVAAGVPAVVICQRIASTYRKVAIDIGHVADEMLKNEAASG</sequence>
<keyword evidence="4" id="KW-1185">Reference proteome</keyword>
<feature type="region of interest" description="Disordered" evidence="1">
    <location>
        <begin position="1"/>
        <end position="73"/>
    </location>
</feature>
<protein>
    <submittedName>
        <fullName evidence="3">GT-D fold domain-containing glycosyltransferase</fullName>
    </submittedName>
</protein>
<evidence type="ECO:0000256" key="1">
    <source>
        <dbReference type="SAM" id="MobiDB-lite"/>
    </source>
</evidence>
<evidence type="ECO:0000259" key="2">
    <source>
        <dbReference type="Pfam" id="PF22882"/>
    </source>
</evidence>
<evidence type="ECO:0000313" key="3">
    <source>
        <dbReference type="EMBL" id="WIV18559.1"/>
    </source>
</evidence>
<dbReference type="InterPro" id="IPR055171">
    <property type="entry name" value="GT-D-like"/>
</dbReference>
<name>A0ABY8X094_9BACL</name>
<dbReference type="Pfam" id="PF22882">
    <property type="entry name" value="GT-D-like"/>
    <property type="match status" value="1"/>
</dbReference>
<reference evidence="3 4" key="1">
    <citation type="submission" date="2023-06" db="EMBL/GenBank/DDBJ databases">
        <title>Paenibacillus polygonum sp. nov., an endophytic bacterium, isolated from Polygonum lapathifolium L. in Nanji Wetland National Nature Reserve, South of Poyang Lake, Jiangxi Province, China.</title>
        <authorList>
            <person name="Yu Z."/>
        </authorList>
    </citation>
    <scope>NUCLEOTIDE SEQUENCE [LARGE SCALE GENOMIC DNA]</scope>
    <source>
        <strain evidence="3 4">C31</strain>
    </source>
</reference>
<gene>
    <name evidence="3" type="ORF">QPK24_19655</name>
</gene>
<dbReference type="InterPro" id="IPR049785">
    <property type="entry name" value="GT-D-like_firm"/>
</dbReference>
<accession>A0ABY8X094</accession>
<feature type="domain" description="GT-D fold-like" evidence="2">
    <location>
        <begin position="131"/>
        <end position="340"/>
    </location>
</feature>